<evidence type="ECO:0000313" key="3">
    <source>
        <dbReference type="Proteomes" id="UP000030669"/>
    </source>
</evidence>
<proteinExistence type="predicted"/>
<reference evidence="2 3" key="1">
    <citation type="journal article" date="2012" name="Science">
        <title>The Paleozoic origin of enzymatic lignin decomposition reconstructed from 31 fungal genomes.</title>
        <authorList>
            <person name="Floudas D."/>
            <person name="Binder M."/>
            <person name="Riley R."/>
            <person name="Barry K."/>
            <person name="Blanchette R.A."/>
            <person name="Henrissat B."/>
            <person name="Martinez A.T."/>
            <person name="Otillar R."/>
            <person name="Spatafora J.W."/>
            <person name="Yadav J.S."/>
            <person name="Aerts A."/>
            <person name="Benoit I."/>
            <person name="Boyd A."/>
            <person name="Carlson A."/>
            <person name="Copeland A."/>
            <person name="Coutinho P.M."/>
            <person name="de Vries R.P."/>
            <person name="Ferreira P."/>
            <person name="Findley K."/>
            <person name="Foster B."/>
            <person name="Gaskell J."/>
            <person name="Glotzer D."/>
            <person name="Gorecki P."/>
            <person name="Heitman J."/>
            <person name="Hesse C."/>
            <person name="Hori C."/>
            <person name="Igarashi K."/>
            <person name="Jurgens J.A."/>
            <person name="Kallen N."/>
            <person name="Kersten P."/>
            <person name="Kohler A."/>
            <person name="Kuees U."/>
            <person name="Kumar T.K.A."/>
            <person name="Kuo A."/>
            <person name="LaButti K."/>
            <person name="Larrondo L.F."/>
            <person name="Lindquist E."/>
            <person name="Ling A."/>
            <person name="Lombard V."/>
            <person name="Lucas S."/>
            <person name="Lundell T."/>
            <person name="Martin R."/>
            <person name="McLaughlin D.J."/>
            <person name="Morgenstern I."/>
            <person name="Morin E."/>
            <person name="Murat C."/>
            <person name="Nagy L.G."/>
            <person name="Nolan M."/>
            <person name="Ohm R.A."/>
            <person name="Patyshakuliyeva A."/>
            <person name="Rokas A."/>
            <person name="Ruiz-Duenas F.J."/>
            <person name="Sabat G."/>
            <person name="Salamov A."/>
            <person name="Samejima M."/>
            <person name="Schmutz J."/>
            <person name="Slot J.C."/>
            <person name="St John F."/>
            <person name="Stenlid J."/>
            <person name="Sun H."/>
            <person name="Sun S."/>
            <person name="Syed K."/>
            <person name="Tsang A."/>
            <person name="Wiebenga A."/>
            <person name="Young D."/>
            <person name="Pisabarro A."/>
            <person name="Eastwood D.C."/>
            <person name="Martin F."/>
            <person name="Cullen D."/>
            <person name="Grigoriev I.V."/>
            <person name="Hibbett D.S."/>
        </authorList>
    </citation>
    <scope>NUCLEOTIDE SEQUENCE [LARGE SCALE GENOMIC DNA]</scope>
    <source>
        <strain evidence="2 3">ATCC 11539</strain>
    </source>
</reference>
<dbReference type="OrthoDB" id="3357985at2759"/>
<dbReference type="InterPro" id="IPR011333">
    <property type="entry name" value="SKP1/BTB/POZ_sf"/>
</dbReference>
<dbReference type="SMART" id="SM00225">
    <property type="entry name" value="BTB"/>
    <property type="match status" value="1"/>
</dbReference>
<protein>
    <recommendedName>
        <fullName evidence="1">BTB domain-containing protein</fullName>
    </recommendedName>
</protein>
<dbReference type="Proteomes" id="UP000030669">
    <property type="component" value="Unassembled WGS sequence"/>
</dbReference>
<dbReference type="eggNOG" id="ENOG502SQKR">
    <property type="taxonomic scope" value="Eukaryota"/>
</dbReference>
<keyword evidence="3" id="KW-1185">Reference proteome</keyword>
<dbReference type="CDD" id="cd18186">
    <property type="entry name" value="BTB_POZ_ZBTB_KLHL-like"/>
    <property type="match status" value="1"/>
</dbReference>
<evidence type="ECO:0000313" key="2">
    <source>
        <dbReference type="EMBL" id="EPQ56267.1"/>
    </source>
</evidence>
<dbReference type="Gene3D" id="3.30.710.10">
    <property type="entry name" value="Potassium Channel Kv1.1, Chain A"/>
    <property type="match status" value="1"/>
</dbReference>
<name>S7Q9R8_GLOTA</name>
<evidence type="ECO:0000259" key="1">
    <source>
        <dbReference type="PROSITE" id="PS50097"/>
    </source>
</evidence>
<dbReference type="OMA" id="ANTENCR"/>
<dbReference type="HOGENOM" id="CLU_052397_0_0_1"/>
<dbReference type="Pfam" id="PF00651">
    <property type="entry name" value="BTB"/>
    <property type="match status" value="1"/>
</dbReference>
<feature type="domain" description="BTB" evidence="1">
    <location>
        <begin position="20"/>
        <end position="95"/>
    </location>
</feature>
<dbReference type="EMBL" id="KB469300">
    <property type="protein sequence ID" value="EPQ56267.1"/>
    <property type="molecule type" value="Genomic_DNA"/>
</dbReference>
<dbReference type="KEGG" id="gtr:GLOTRDRAFT_39697"/>
<dbReference type="AlphaFoldDB" id="S7Q9R8"/>
<dbReference type="PROSITE" id="PS50097">
    <property type="entry name" value="BTB"/>
    <property type="match status" value="1"/>
</dbReference>
<sequence>PSSNMAVYRPAGAPFNHESADVILRTTDDVDFRVHKGILAIASPFFSDMFALGQGATDRPLTTKVQPEEQEGNLQVVPMLEENSEVLDKLLRLCYPVPAPDNKALDELTPVLAAALKYQLEHAAERLKSDLVSPRFMRDEPLRVFAIARRYNLDKETTAAIPHVLRQGLPGPYVDELKYIPASAIHRLWEVRRRATSLAASLASDFQWLTNNKAINRTWVFFLCTVCAASDVTIAIDGREIRPRAWWKEYMRRAEQALRETPAGSVVTSSTVLWPSFKAMGTCATCGSGRGVDDLREFSEIFAARIDRTIMEVCASSIPITIPNLLTDESMAFHMQIADGTKWD</sequence>
<dbReference type="SUPFAM" id="SSF54695">
    <property type="entry name" value="POZ domain"/>
    <property type="match status" value="1"/>
</dbReference>
<accession>S7Q9R8</accession>
<dbReference type="GeneID" id="19305929"/>
<dbReference type="RefSeq" id="XP_007864789.1">
    <property type="nucleotide sequence ID" value="XM_007866598.1"/>
</dbReference>
<gene>
    <name evidence="2" type="ORF">GLOTRDRAFT_39697</name>
</gene>
<dbReference type="STRING" id="670483.S7Q9R8"/>
<organism evidence="2 3">
    <name type="scientific">Gloeophyllum trabeum (strain ATCC 11539 / FP-39264 / Madison 617)</name>
    <name type="common">Brown rot fungus</name>
    <dbReference type="NCBI Taxonomy" id="670483"/>
    <lineage>
        <taxon>Eukaryota</taxon>
        <taxon>Fungi</taxon>
        <taxon>Dikarya</taxon>
        <taxon>Basidiomycota</taxon>
        <taxon>Agaricomycotina</taxon>
        <taxon>Agaricomycetes</taxon>
        <taxon>Gloeophyllales</taxon>
        <taxon>Gloeophyllaceae</taxon>
        <taxon>Gloeophyllum</taxon>
    </lineage>
</organism>
<dbReference type="InterPro" id="IPR000210">
    <property type="entry name" value="BTB/POZ_dom"/>
</dbReference>
<feature type="non-terminal residue" evidence="2">
    <location>
        <position position="1"/>
    </location>
</feature>